<dbReference type="PANTHER" id="PTHR38595:SF2">
    <property type="entry name" value="TYPE VI SECRETION SYSTEM BASEPLATE SUBUNIT TSSE"/>
    <property type="match status" value="1"/>
</dbReference>
<dbReference type="Proteomes" id="UP000187280">
    <property type="component" value="Unassembled WGS sequence"/>
</dbReference>
<feature type="domain" description="IraD/Gp25-like" evidence="1">
    <location>
        <begin position="37"/>
        <end position="123"/>
    </location>
</feature>
<dbReference type="Pfam" id="PF04965">
    <property type="entry name" value="GPW_gp25"/>
    <property type="match status" value="1"/>
</dbReference>
<dbReference type="eggNOG" id="COG3518">
    <property type="taxonomic scope" value="Bacteria"/>
</dbReference>
<evidence type="ECO:0000259" key="1">
    <source>
        <dbReference type="Pfam" id="PF04965"/>
    </source>
</evidence>
<dbReference type="InterPro" id="IPR007048">
    <property type="entry name" value="IraD/Gp25-like"/>
</dbReference>
<dbReference type="SUPFAM" id="SSF160719">
    <property type="entry name" value="gpW/gp25-like"/>
    <property type="match status" value="1"/>
</dbReference>
<evidence type="ECO:0000313" key="3">
    <source>
        <dbReference type="Proteomes" id="UP000187280"/>
    </source>
</evidence>
<dbReference type="InterPro" id="IPR053176">
    <property type="entry name" value="T6SS_TssE1-like"/>
</dbReference>
<gene>
    <name evidence="2" type="ORF">SAMN02982996_02924</name>
</gene>
<dbReference type="RefSeq" id="WP_026741958.1">
    <property type="nucleotide sequence ID" value="NZ_FNQS01000011.1"/>
</dbReference>
<dbReference type="Gene3D" id="3.10.450.40">
    <property type="match status" value="1"/>
</dbReference>
<dbReference type="EMBL" id="FNQS01000011">
    <property type="protein sequence ID" value="SEA92114.1"/>
    <property type="molecule type" value="Genomic_DNA"/>
</dbReference>
<dbReference type="GeneID" id="97765767"/>
<reference evidence="2 3" key="1">
    <citation type="submission" date="2016-10" db="EMBL/GenBank/DDBJ databases">
        <authorList>
            <person name="de Groot N.N."/>
        </authorList>
    </citation>
    <scope>NUCLEOTIDE SEQUENCE [LARGE SCALE GENOMIC DNA]</scope>
    <source>
        <strain evidence="2 3">ATCC 29281</strain>
    </source>
</reference>
<proteinExistence type="predicted"/>
<name>A0A1H4F466_9GAMM</name>
<dbReference type="STRING" id="71657.SAMN02982996_02924"/>
<sequence>MASLSSWDRGSAASLFDRIRGEERRSSSPQDELECLIESVKRKLDQVLNTRPGSCRSAPDLGVIDFNDATQGGADIRGRIREAIRQCICQYEPRIVHVEVSSNDYPSSPLEMAFQVTAHVRLEQLEQVTSFNIHMDSHRHYRMT</sequence>
<protein>
    <submittedName>
        <fullName evidence="2">Type VI secretion system protein</fullName>
    </submittedName>
</protein>
<evidence type="ECO:0000313" key="2">
    <source>
        <dbReference type="EMBL" id="SEA92114.1"/>
    </source>
</evidence>
<organism evidence="2 3">
    <name type="scientific">Lonsdalea quercina</name>
    <dbReference type="NCBI Taxonomy" id="71657"/>
    <lineage>
        <taxon>Bacteria</taxon>
        <taxon>Pseudomonadati</taxon>
        <taxon>Pseudomonadota</taxon>
        <taxon>Gammaproteobacteria</taxon>
        <taxon>Enterobacterales</taxon>
        <taxon>Pectobacteriaceae</taxon>
        <taxon>Lonsdalea</taxon>
    </lineage>
</organism>
<dbReference type="AlphaFoldDB" id="A0A1H4F466"/>
<dbReference type="NCBIfam" id="TIGR03357">
    <property type="entry name" value="VI_zyme"/>
    <property type="match status" value="1"/>
</dbReference>
<dbReference type="InterPro" id="IPR017737">
    <property type="entry name" value="TssE1-like"/>
</dbReference>
<accession>A0A1H4F466</accession>
<keyword evidence="3" id="KW-1185">Reference proteome</keyword>
<dbReference type="PANTHER" id="PTHR38595">
    <property type="entry name" value="CYTOPLASMIC PROTEIN-RELATED"/>
    <property type="match status" value="1"/>
</dbReference>